<evidence type="ECO:0000313" key="3">
    <source>
        <dbReference type="Proteomes" id="UP000789390"/>
    </source>
</evidence>
<reference evidence="2" key="1">
    <citation type="submission" date="2021-11" db="EMBL/GenBank/DDBJ databases">
        <authorList>
            <person name="Schell T."/>
        </authorList>
    </citation>
    <scope>NUCLEOTIDE SEQUENCE</scope>
    <source>
        <strain evidence="2">M5</strain>
    </source>
</reference>
<dbReference type="GO" id="GO:0016020">
    <property type="term" value="C:membrane"/>
    <property type="evidence" value="ECO:0007669"/>
    <property type="project" value="TreeGrafter"/>
</dbReference>
<protein>
    <submittedName>
        <fullName evidence="2">Uncharacterized protein</fullName>
    </submittedName>
</protein>
<keyword evidence="1" id="KW-0812">Transmembrane</keyword>
<dbReference type="PANTHER" id="PTHR31735">
    <property type="entry name" value="VACUOLAR MEMBRANE PROTEIN YPL162C"/>
    <property type="match status" value="1"/>
</dbReference>
<name>A0A8J2R9U0_9CRUS</name>
<feature type="transmembrane region" description="Helical" evidence="1">
    <location>
        <begin position="190"/>
        <end position="214"/>
    </location>
</feature>
<dbReference type="Proteomes" id="UP000789390">
    <property type="component" value="Unassembled WGS sequence"/>
</dbReference>
<dbReference type="EMBL" id="CAKKLH010000002">
    <property type="protein sequence ID" value="CAH0098393.1"/>
    <property type="molecule type" value="Genomic_DNA"/>
</dbReference>
<sequence length="288" mass="32669">MNLGTEIPNTAVTVRPRGSPLCSKDALTDDFGWTVQAVLACLAFTCLVLKRFCEPIRRRRSWKVWFYDTSKQGLGSLVIHMANIYLATLFQGDPCTWYIVSFLLDSSIGLLVIYGCIRLTVKLADKWKWRYLYFGEYGNPPSAKAWAAQSGVYMGIMVVEKVLITFLVQLEFWDNVRDLILSPITDPKVAITIVLLVIPFFVNVLMFWVTDNFLMKKPKRGRKRAVRYQRVVNNNSNPESLPDDSDALLSGDEDLLDSPAEETATTTPLAFKNVDELLNVNRRNNSVV</sequence>
<gene>
    <name evidence="2" type="ORF">DGAL_LOCUS445</name>
</gene>
<proteinExistence type="predicted"/>
<organism evidence="2 3">
    <name type="scientific">Daphnia galeata</name>
    <dbReference type="NCBI Taxonomy" id="27404"/>
    <lineage>
        <taxon>Eukaryota</taxon>
        <taxon>Metazoa</taxon>
        <taxon>Ecdysozoa</taxon>
        <taxon>Arthropoda</taxon>
        <taxon>Crustacea</taxon>
        <taxon>Branchiopoda</taxon>
        <taxon>Diplostraca</taxon>
        <taxon>Cladocera</taxon>
        <taxon>Anomopoda</taxon>
        <taxon>Daphniidae</taxon>
        <taxon>Daphnia</taxon>
    </lineage>
</organism>
<feature type="transmembrane region" description="Helical" evidence="1">
    <location>
        <begin position="33"/>
        <end position="53"/>
    </location>
</feature>
<keyword evidence="3" id="KW-1185">Reference proteome</keyword>
<dbReference type="PANTHER" id="PTHR31735:SF1">
    <property type="entry name" value="VACUOLAR MEMBRANE PROTEIN YPL162C"/>
    <property type="match status" value="1"/>
</dbReference>
<accession>A0A8J2R9U0</accession>
<comment type="caution">
    <text evidence="2">The sequence shown here is derived from an EMBL/GenBank/DDBJ whole genome shotgun (WGS) entry which is preliminary data.</text>
</comment>
<feature type="transmembrane region" description="Helical" evidence="1">
    <location>
        <begin position="97"/>
        <end position="121"/>
    </location>
</feature>
<feature type="transmembrane region" description="Helical" evidence="1">
    <location>
        <begin position="151"/>
        <end position="170"/>
    </location>
</feature>
<dbReference type="AlphaFoldDB" id="A0A8J2R9U0"/>
<feature type="transmembrane region" description="Helical" evidence="1">
    <location>
        <begin position="74"/>
        <end position="91"/>
    </location>
</feature>
<keyword evidence="1" id="KW-1133">Transmembrane helix</keyword>
<dbReference type="Pfam" id="PF12400">
    <property type="entry name" value="STIMATE"/>
    <property type="match status" value="1"/>
</dbReference>
<keyword evidence="1" id="KW-0472">Membrane</keyword>
<evidence type="ECO:0000313" key="2">
    <source>
        <dbReference type="EMBL" id="CAH0098393.1"/>
    </source>
</evidence>
<dbReference type="OrthoDB" id="431202at2759"/>
<evidence type="ECO:0000256" key="1">
    <source>
        <dbReference type="SAM" id="Phobius"/>
    </source>
</evidence>
<dbReference type="InterPro" id="IPR022127">
    <property type="entry name" value="STIMATE/YPL162C"/>
</dbReference>